<sequence>MSTSQTPPRRITQRRIAALAGVSQATVSLVLNDKADGDARIPEETRERVLKVLRETGYVADPAARRLAGVGNKILGVFTYEPAFPTESRDFYAPLLSGIEQAAENLGCDLLLFTSAPVVNGTRRLLHEHNRLRLADGCLLLGVEMDHAELERLVADGFPFVAIGRRDVDGVPYVAIDYTSGTARLVGEAWELGHRRFAYLHVDSRGESVFDRRAGVLDELARRGGDAALAELVAIPSLGDDLERDWAAIRSSGATVVVVETAEWAERLHAFAVRDGVDVPAELGMIVLAEPGRGGSRVEFTRLSPPRTELAAAATSLLARMLDPDDRVEQGELRQTLPCPTLAGATLVAPAASGTRSTPEGSA</sequence>
<dbReference type="InterPro" id="IPR010982">
    <property type="entry name" value="Lambda_DNA-bd_dom_sf"/>
</dbReference>
<dbReference type="PANTHER" id="PTHR30146:SF148">
    <property type="entry name" value="HTH-TYPE TRANSCRIPTIONAL REPRESSOR PURR-RELATED"/>
    <property type="match status" value="1"/>
</dbReference>
<dbReference type="SMART" id="SM00354">
    <property type="entry name" value="HTH_LACI"/>
    <property type="match status" value="1"/>
</dbReference>
<keyword evidence="3 6" id="KW-0238">DNA-binding</keyword>
<dbReference type="InterPro" id="IPR000843">
    <property type="entry name" value="HTH_LacI"/>
</dbReference>
<evidence type="ECO:0000256" key="1">
    <source>
        <dbReference type="ARBA" id="ARBA00022491"/>
    </source>
</evidence>
<dbReference type="PROSITE" id="PS50932">
    <property type="entry name" value="HTH_LACI_2"/>
    <property type="match status" value="1"/>
</dbReference>
<protein>
    <submittedName>
        <fullName evidence="6">LacI family DNA-binding transcriptional regulator</fullName>
    </submittedName>
</protein>
<evidence type="ECO:0000256" key="3">
    <source>
        <dbReference type="ARBA" id="ARBA00023125"/>
    </source>
</evidence>
<accession>A0ABP4Z8S1</accession>
<reference evidence="7" key="1">
    <citation type="journal article" date="2019" name="Int. J. Syst. Evol. Microbiol.">
        <title>The Global Catalogue of Microorganisms (GCM) 10K type strain sequencing project: providing services to taxonomists for standard genome sequencing and annotation.</title>
        <authorList>
            <consortium name="The Broad Institute Genomics Platform"/>
            <consortium name="The Broad Institute Genome Sequencing Center for Infectious Disease"/>
            <person name="Wu L."/>
            <person name="Ma J."/>
        </authorList>
    </citation>
    <scope>NUCLEOTIDE SEQUENCE [LARGE SCALE GENOMIC DNA]</scope>
    <source>
        <strain evidence="7">JCM 14323</strain>
    </source>
</reference>
<dbReference type="GO" id="GO:0003677">
    <property type="term" value="F:DNA binding"/>
    <property type="evidence" value="ECO:0007669"/>
    <property type="project" value="UniProtKB-KW"/>
</dbReference>
<gene>
    <name evidence="6" type="ORF">GCM10009750_27500</name>
</gene>
<dbReference type="Gene3D" id="1.10.260.40">
    <property type="entry name" value="lambda repressor-like DNA-binding domains"/>
    <property type="match status" value="1"/>
</dbReference>
<dbReference type="InterPro" id="IPR046335">
    <property type="entry name" value="LacI/GalR-like_sensor"/>
</dbReference>
<name>A0ABP4Z8S1_9MICO</name>
<dbReference type="InterPro" id="IPR028082">
    <property type="entry name" value="Peripla_BP_I"/>
</dbReference>
<evidence type="ECO:0000259" key="5">
    <source>
        <dbReference type="PROSITE" id="PS50932"/>
    </source>
</evidence>
<comment type="caution">
    <text evidence="6">The sequence shown here is derived from an EMBL/GenBank/DDBJ whole genome shotgun (WGS) entry which is preliminary data.</text>
</comment>
<keyword evidence="4" id="KW-0804">Transcription</keyword>
<evidence type="ECO:0000256" key="2">
    <source>
        <dbReference type="ARBA" id="ARBA00023015"/>
    </source>
</evidence>
<keyword evidence="7" id="KW-1185">Reference proteome</keyword>
<dbReference type="SUPFAM" id="SSF47413">
    <property type="entry name" value="lambda repressor-like DNA-binding domains"/>
    <property type="match status" value="1"/>
</dbReference>
<dbReference type="RefSeq" id="WP_157426935.1">
    <property type="nucleotide sequence ID" value="NZ_BAAANK010000007.1"/>
</dbReference>
<dbReference type="CDD" id="cd01392">
    <property type="entry name" value="HTH_LacI"/>
    <property type="match status" value="1"/>
</dbReference>
<keyword evidence="2" id="KW-0805">Transcription regulation</keyword>
<dbReference type="Pfam" id="PF00356">
    <property type="entry name" value="LacI"/>
    <property type="match status" value="1"/>
</dbReference>
<dbReference type="CDD" id="cd06267">
    <property type="entry name" value="PBP1_LacI_sugar_binding-like"/>
    <property type="match status" value="1"/>
</dbReference>
<evidence type="ECO:0000256" key="4">
    <source>
        <dbReference type="ARBA" id="ARBA00023163"/>
    </source>
</evidence>
<keyword evidence="1" id="KW-0678">Repressor</keyword>
<dbReference type="Proteomes" id="UP001501746">
    <property type="component" value="Unassembled WGS sequence"/>
</dbReference>
<organism evidence="6 7">
    <name type="scientific">Agromyces salentinus</name>
    <dbReference type="NCBI Taxonomy" id="269421"/>
    <lineage>
        <taxon>Bacteria</taxon>
        <taxon>Bacillati</taxon>
        <taxon>Actinomycetota</taxon>
        <taxon>Actinomycetes</taxon>
        <taxon>Micrococcales</taxon>
        <taxon>Microbacteriaceae</taxon>
        <taxon>Agromyces</taxon>
    </lineage>
</organism>
<dbReference type="Gene3D" id="3.40.50.2300">
    <property type="match status" value="2"/>
</dbReference>
<proteinExistence type="predicted"/>
<dbReference type="SUPFAM" id="SSF53822">
    <property type="entry name" value="Periplasmic binding protein-like I"/>
    <property type="match status" value="1"/>
</dbReference>
<dbReference type="EMBL" id="BAAANK010000007">
    <property type="protein sequence ID" value="GAA1839997.1"/>
    <property type="molecule type" value="Genomic_DNA"/>
</dbReference>
<evidence type="ECO:0000313" key="6">
    <source>
        <dbReference type="EMBL" id="GAA1839997.1"/>
    </source>
</evidence>
<dbReference type="Pfam" id="PF13377">
    <property type="entry name" value="Peripla_BP_3"/>
    <property type="match status" value="1"/>
</dbReference>
<evidence type="ECO:0000313" key="7">
    <source>
        <dbReference type="Proteomes" id="UP001501746"/>
    </source>
</evidence>
<feature type="domain" description="HTH lacI-type" evidence="5">
    <location>
        <begin position="11"/>
        <end position="69"/>
    </location>
</feature>
<dbReference type="PANTHER" id="PTHR30146">
    <property type="entry name" value="LACI-RELATED TRANSCRIPTIONAL REPRESSOR"/>
    <property type="match status" value="1"/>
</dbReference>